<keyword evidence="2" id="KW-0560">Oxidoreductase</keyword>
<dbReference type="SUPFAM" id="SSF54909">
    <property type="entry name" value="Dimeric alpha+beta barrel"/>
    <property type="match status" value="1"/>
</dbReference>
<evidence type="ECO:0000313" key="3">
    <source>
        <dbReference type="Proteomes" id="UP000218796"/>
    </source>
</evidence>
<proteinExistence type="predicted"/>
<dbReference type="EMBL" id="NQMS01000002">
    <property type="protein sequence ID" value="PAV97514.1"/>
    <property type="molecule type" value="Genomic_DNA"/>
</dbReference>
<sequence>MITVIAEIKVRSGHLDEIVKRFQALQAEVLAEEGCYQYAPLTDTLPAIEPQTLAPDTIFMLERWGSHAHLDAHLKTAHMVRHHKETQDQVESVTLRILTDRSAISTQK</sequence>
<organism evidence="2 3">
    <name type="scientific">Hafnia paralvei</name>
    <dbReference type="NCBI Taxonomy" id="546367"/>
    <lineage>
        <taxon>Bacteria</taxon>
        <taxon>Pseudomonadati</taxon>
        <taxon>Pseudomonadota</taxon>
        <taxon>Gammaproteobacteria</taxon>
        <taxon>Enterobacterales</taxon>
        <taxon>Hafniaceae</taxon>
        <taxon>Hafnia</taxon>
    </lineage>
</organism>
<dbReference type="PANTHER" id="PTHR33336">
    <property type="entry name" value="QUINOL MONOOXYGENASE YGIN-RELATED"/>
    <property type="match status" value="1"/>
</dbReference>
<dbReference type="Pfam" id="PF03992">
    <property type="entry name" value="ABM"/>
    <property type="match status" value="1"/>
</dbReference>
<evidence type="ECO:0000313" key="2">
    <source>
        <dbReference type="EMBL" id="PAV97514.1"/>
    </source>
</evidence>
<comment type="caution">
    <text evidence="2">The sequence shown here is derived from an EMBL/GenBank/DDBJ whole genome shotgun (WGS) entry which is preliminary data.</text>
</comment>
<dbReference type="InterPro" id="IPR050744">
    <property type="entry name" value="AI-2_Isomerase_LsrG"/>
</dbReference>
<dbReference type="Gene3D" id="3.30.70.100">
    <property type="match status" value="1"/>
</dbReference>
<dbReference type="GO" id="GO:0004497">
    <property type="term" value="F:monooxygenase activity"/>
    <property type="evidence" value="ECO:0007669"/>
    <property type="project" value="UniProtKB-KW"/>
</dbReference>
<keyword evidence="2" id="KW-0503">Monooxygenase</keyword>
<dbReference type="InterPro" id="IPR011008">
    <property type="entry name" value="Dimeric_a/b-barrel"/>
</dbReference>
<name>A0A2A2MFA4_9GAMM</name>
<dbReference type="GO" id="GO:0005829">
    <property type="term" value="C:cytosol"/>
    <property type="evidence" value="ECO:0007669"/>
    <property type="project" value="TreeGrafter"/>
</dbReference>
<dbReference type="PROSITE" id="PS51725">
    <property type="entry name" value="ABM"/>
    <property type="match status" value="1"/>
</dbReference>
<gene>
    <name evidence="2" type="ORF">CJD50_07655</name>
</gene>
<dbReference type="InterPro" id="IPR007138">
    <property type="entry name" value="ABM_dom"/>
</dbReference>
<dbReference type="PANTHER" id="PTHR33336:SF3">
    <property type="entry name" value="ABM DOMAIN-CONTAINING PROTEIN"/>
    <property type="match status" value="1"/>
</dbReference>
<protein>
    <submittedName>
        <fullName evidence="2">Antibiotic biosynthesis monooxygenase</fullName>
    </submittedName>
</protein>
<dbReference type="AlphaFoldDB" id="A0A2A2MFA4"/>
<feature type="domain" description="ABM" evidence="1">
    <location>
        <begin position="2"/>
        <end position="98"/>
    </location>
</feature>
<dbReference type="KEGG" id="hpar:AL518_13675"/>
<dbReference type="RefSeq" id="WP_008813709.1">
    <property type="nucleotide sequence ID" value="NZ_CALECD010000030.1"/>
</dbReference>
<dbReference type="OrthoDB" id="9812192at2"/>
<dbReference type="Proteomes" id="UP000218796">
    <property type="component" value="Unassembled WGS sequence"/>
</dbReference>
<keyword evidence="3" id="KW-1185">Reference proteome</keyword>
<reference evidence="2 3" key="1">
    <citation type="submission" date="2017-08" db="EMBL/GenBank/DDBJ databases">
        <title>Draft Genome Sequence of Hafnia alvei CITHA-6 Isolated from Raw Bovine Milk.</title>
        <authorList>
            <person name="Culligan E.P."/>
            <person name="Mcsweeney A."/>
            <person name="O'Doherty C."/>
            <person name="Gleeson E."/>
            <person name="O'Riordan D."/>
            <person name="Sleator R.D."/>
        </authorList>
    </citation>
    <scope>NUCLEOTIDE SEQUENCE [LARGE SCALE GENOMIC DNA]</scope>
    <source>
        <strain evidence="2 3">CITHA-6</strain>
    </source>
</reference>
<accession>A0A2A2MFA4</accession>
<evidence type="ECO:0000259" key="1">
    <source>
        <dbReference type="PROSITE" id="PS51725"/>
    </source>
</evidence>